<dbReference type="SUPFAM" id="SSF57701">
    <property type="entry name" value="Zn2/Cys6 DNA-binding domain"/>
    <property type="match status" value="1"/>
</dbReference>
<evidence type="ECO:0000256" key="1">
    <source>
        <dbReference type="ARBA" id="ARBA00004123"/>
    </source>
</evidence>
<evidence type="ECO:0000256" key="3">
    <source>
        <dbReference type="ARBA" id="ARBA00023242"/>
    </source>
</evidence>
<dbReference type="InterPro" id="IPR050613">
    <property type="entry name" value="Sec_Metabolite_Reg"/>
</dbReference>
<feature type="compositionally biased region" description="Polar residues" evidence="4">
    <location>
        <begin position="84"/>
        <end position="95"/>
    </location>
</feature>
<sequence length="666" mass="75910">MDTSRMDPTSSPPLAGGQREKKRRNRLRLSCIPCADRRQKCDRQKPCALCIKRDIPDQCRWANGPHSRPPPGRPPNHSDRESSFSDPGSDQAFSSLHSSQIEDPSCFLSETSIVFGAQTLAMRQTYESVFPYVHRFFGQLGEHFGRGSSPNYFFQTRSSLFQPSQLTHILMNREQTTQLVALIQQALNTIPYRETLNYLEIYFIHKNWAFGLPQDWFYRHWQKIYNLADMRLNPNWLALLFSVLACASNTGYEAHLAYPESSSSSNHYFSVSVSALRMAEDTWHDERASSRLAPFSVVEGCVLGCLSVPILCDQYVRQGRPSEAWKMLGRWIRIAQAIGLHVDPERHGWKQMQDEEKLLCRTAWWNLTTWDKIYSLALSRPSMVCTSNVERPGDLDDENYFLRLALYSLSDIAGDVSAKCLGSELPSLQTVRDLDNRLETWRGGNGSRFVIPSFTSSQPSQFPNNSHQSYMLSTWYWFIRMKIHLVCFLYGTDPLRGTSRNQCFTCCRELIQLHCNPWPLNQNAIETRPLDWAGMFTLLEASVALAYIRDWQFLGEEYNQTSTPGCIDNLLACAYSVFGSIAGDGELPRTVMAMSLRGAENQSPDPQQSTNMGRQYGPAMFSSSSMSVQNFGNQQMPQATYSDTDNLNFPGLWPQWFVDDNVPPTI</sequence>
<feature type="region of interest" description="Disordered" evidence="4">
    <location>
        <begin position="60"/>
        <end position="95"/>
    </location>
</feature>
<keyword evidence="2" id="KW-0479">Metal-binding</keyword>
<dbReference type="PROSITE" id="PS00463">
    <property type="entry name" value="ZN2_CY6_FUNGAL_1"/>
    <property type="match status" value="1"/>
</dbReference>
<dbReference type="CDD" id="cd00067">
    <property type="entry name" value="GAL4"/>
    <property type="match status" value="1"/>
</dbReference>
<dbReference type="CDD" id="cd12148">
    <property type="entry name" value="fungal_TF_MHR"/>
    <property type="match status" value="1"/>
</dbReference>
<keyword evidence="7" id="KW-1185">Reference proteome</keyword>
<keyword evidence="3" id="KW-0539">Nucleus</keyword>
<dbReference type="Proteomes" id="UP001498398">
    <property type="component" value="Unassembled WGS sequence"/>
</dbReference>
<dbReference type="Gene3D" id="4.10.240.10">
    <property type="entry name" value="Zn(2)-C6 fungal-type DNA-binding domain"/>
    <property type="match status" value="1"/>
</dbReference>
<dbReference type="InterPro" id="IPR007219">
    <property type="entry name" value="XnlR_reg_dom"/>
</dbReference>
<dbReference type="InterPro" id="IPR036864">
    <property type="entry name" value="Zn2-C6_fun-type_DNA-bd_sf"/>
</dbReference>
<evidence type="ECO:0000313" key="7">
    <source>
        <dbReference type="Proteomes" id="UP001498398"/>
    </source>
</evidence>
<comment type="caution">
    <text evidence="6">The sequence shown here is derived from an EMBL/GenBank/DDBJ whole genome shotgun (WGS) entry which is preliminary data.</text>
</comment>
<dbReference type="SMART" id="SM00066">
    <property type="entry name" value="GAL4"/>
    <property type="match status" value="1"/>
</dbReference>
<feature type="domain" description="Zn(2)-C6 fungal-type" evidence="5">
    <location>
        <begin position="30"/>
        <end position="61"/>
    </location>
</feature>
<organism evidence="6 7">
    <name type="scientific">Marasmiellus scandens</name>
    <dbReference type="NCBI Taxonomy" id="2682957"/>
    <lineage>
        <taxon>Eukaryota</taxon>
        <taxon>Fungi</taxon>
        <taxon>Dikarya</taxon>
        <taxon>Basidiomycota</taxon>
        <taxon>Agaricomycotina</taxon>
        <taxon>Agaricomycetes</taxon>
        <taxon>Agaricomycetidae</taxon>
        <taxon>Agaricales</taxon>
        <taxon>Marasmiineae</taxon>
        <taxon>Omphalotaceae</taxon>
        <taxon>Marasmiellus</taxon>
    </lineage>
</organism>
<name>A0ABR1K9A4_9AGAR</name>
<proteinExistence type="predicted"/>
<evidence type="ECO:0000256" key="2">
    <source>
        <dbReference type="ARBA" id="ARBA00022723"/>
    </source>
</evidence>
<protein>
    <recommendedName>
        <fullName evidence="5">Zn(2)-C6 fungal-type domain-containing protein</fullName>
    </recommendedName>
</protein>
<dbReference type="PANTHER" id="PTHR31001">
    <property type="entry name" value="UNCHARACTERIZED TRANSCRIPTIONAL REGULATORY PROTEIN"/>
    <property type="match status" value="1"/>
</dbReference>
<reference evidence="6 7" key="1">
    <citation type="submission" date="2024-01" db="EMBL/GenBank/DDBJ databases">
        <title>A draft genome for the cacao thread blight pathogen Marasmiellus scandens.</title>
        <authorList>
            <person name="Baruah I.K."/>
            <person name="Leung J."/>
            <person name="Bukari Y."/>
            <person name="Amoako-Attah I."/>
            <person name="Meinhardt L.W."/>
            <person name="Bailey B.A."/>
            <person name="Cohen S.P."/>
        </authorList>
    </citation>
    <scope>NUCLEOTIDE SEQUENCE [LARGE SCALE GENOMIC DNA]</scope>
    <source>
        <strain evidence="6 7">GH-19</strain>
    </source>
</reference>
<dbReference type="InterPro" id="IPR001138">
    <property type="entry name" value="Zn2Cys6_DnaBD"/>
</dbReference>
<evidence type="ECO:0000313" key="6">
    <source>
        <dbReference type="EMBL" id="KAK7473000.1"/>
    </source>
</evidence>
<gene>
    <name evidence="6" type="ORF">VKT23_001104</name>
</gene>
<dbReference type="SMART" id="SM00906">
    <property type="entry name" value="Fungal_trans"/>
    <property type="match status" value="1"/>
</dbReference>
<dbReference type="PROSITE" id="PS50048">
    <property type="entry name" value="ZN2_CY6_FUNGAL_2"/>
    <property type="match status" value="1"/>
</dbReference>
<evidence type="ECO:0000256" key="4">
    <source>
        <dbReference type="SAM" id="MobiDB-lite"/>
    </source>
</evidence>
<dbReference type="Pfam" id="PF04082">
    <property type="entry name" value="Fungal_trans"/>
    <property type="match status" value="1"/>
</dbReference>
<dbReference type="EMBL" id="JBANRG010000001">
    <property type="protein sequence ID" value="KAK7473000.1"/>
    <property type="molecule type" value="Genomic_DNA"/>
</dbReference>
<accession>A0ABR1K9A4</accession>
<evidence type="ECO:0000259" key="5">
    <source>
        <dbReference type="PROSITE" id="PS50048"/>
    </source>
</evidence>
<dbReference type="PANTHER" id="PTHR31001:SF88">
    <property type="entry name" value="TRANSCRIPTION FACTOR PDR3"/>
    <property type="match status" value="1"/>
</dbReference>
<feature type="region of interest" description="Disordered" evidence="4">
    <location>
        <begin position="1"/>
        <end position="24"/>
    </location>
</feature>
<comment type="subcellular location">
    <subcellularLocation>
        <location evidence="1">Nucleus</location>
    </subcellularLocation>
</comment>